<gene>
    <name evidence="3" type="ORF">MBOU_01490</name>
</gene>
<dbReference type="Gene3D" id="3.40.50.720">
    <property type="entry name" value="NAD(P)-binding Rossmann-like Domain"/>
    <property type="match status" value="1"/>
</dbReference>
<dbReference type="Pfam" id="PF00106">
    <property type="entry name" value="adh_short"/>
    <property type="match status" value="1"/>
</dbReference>
<organism evidence="3 4">
    <name type="scientific">Mycobacterium bourgelatii</name>
    <dbReference type="NCBI Taxonomy" id="1273442"/>
    <lineage>
        <taxon>Bacteria</taxon>
        <taxon>Bacillati</taxon>
        <taxon>Actinomycetota</taxon>
        <taxon>Actinomycetes</taxon>
        <taxon>Mycobacteriales</taxon>
        <taxon>Mycobacteriaceae</taxon>
        <taxon>Mycobacterium</taxon>
    </lineage>
</organism>
<dbReference type="RefSeq" id="WP_163706686.1">
    <property type="nucleotide sequence ID" value="NZ_BLKZ01000001.1"/>
</dbReference>
<comment type="caution">
    <text evidence="3">The sequence shown here is derived from an EMBL/GenBank/DDBJ whole genome shotgun (WGS) entry which is preliminary data.</text>
</comment>
<name>A0A7I9YHG2_MYCBU</name>
<dbReference type="InterPro" id="IPR036291">
    <property type="entry name" value="NAD(P)-bd_dom_sf"/>
</dbReference>
<sequence>MVEFADKYGPWAVVVGASDGVGALFAERVALNGVNVALVARRQHVLEEVAAGIGERTGAMTRTVAVDLTAPEAVHVIIDNTADLEVGMLVYCAGGDPNYQAFLANPVSAAEALLRRNCLVMMQLCHHYAAPMVERGRGGIVNFTSGAALAGGPNMVVYGASKAFDLVFTEGLWTELHDKGVDVLALVLGKTDTPSLRQLEYRRGQIASLDEIPKGAVPAAVVIDDAFANLSHGPTLMVGPEMRMAAEVFKSLSRNEAVNLVMQASVAMMGPSNGGEG</sequence>
<dbReference type="EMBL" id="BLKZ01000001">
    <property type="protein sequence ID" value="GFG88107.1"/>
    <property type="molecule type" value="Genomic_DNA"/>
</dbReference>
<evidence type="ECO:0000313" key="3">
    <source>
        <dbReference type="EMBL" id="GFG88107.1"/>
    </source>
</evidence>
<dbReference type="Proteomes" id="UP000465360">
    <property type="component" value="Unassembled WGS sequence"/>
</dbReference>
<dbReference type="PRINTS" id="PR00081">
    <property type="entry name" value="GDHRDH"/>
</dbReference>
<evidence type="ECO:0000256" key="2">
    <source>
        <dbReference type="ARBA" id="ARBA00023002"/>
    </source>
</evidence>
<proteinExistence type="predicted"/>
<evidence type="ECO:0000256" key="1">
    <source>
        <dbReference type="ARBA" id="ARBA00022857"/>
    </source>
</evidence>
<dbReference type="PANTHER" id="PTHR43086:SF2">
    <property type="entry name" value="HYDROXYSTEROID DEHYDROGENASE-LIKE PROTEIN 1"/>
    <property type="match status" value="1"/>
</dbReference>
<dbReference type="AlphaFoldDB" id="A0A7I9YHG2"/>
<keyword evidence="2" id="KW-0560">Oxidoreductase</keyword>
<dbReference type="SUPFAM" id="SSF51735">
    <property type="entry name" value="NAD(P)-binding Rossmann-fold domains"/>
    <property type="match status" value="1"/>
</dbReference>
<dbReference type="GO" id="GO:0030497">
    <property type="term" value="P:fatty acid elongation"/>
    <property type="evidence" value="ECO:0007669"/>
    <property type="project" value="TreeGrafter"/>
</dbReference>
<dbReference type="InterPro" id="IPR002347">
    <property type="entry name" value="SDR_fam"/>
</dbReference>
<accession>A0A7I9YHG2</accession>
<keyword evidence="4" id="KW-1185">Reference proteome</keyword>
<keyword evidence="1" id="KW-0521">NADP</keyword>
<evidence type="ECO:0000313" key="4">
    <source>
        <dbReference type="Proteomes" id="UP000465360"/>
    </source>
</evidence>
<protein>
    <submittedName>
        <fullName evidence="3">Short-chain dehydrogenase</fullName>
    </submittedName>
</protein>
<dbReference type="PANTHER" id="PTHR43086">
    <property type="entry name" value="VERY-LONG-CHAIN 3-OXOOACYL-COA REDUCTASE"/>
    <property type="match status" value="1"/>
</dbReference>
<dbReference type="GO" id="GO:0016491">
    <property type="term" value="F:oxidoreductase activity"/>
    <property type="evidence" value="ECO:0007669"/>
    <property type="project" value="UniProtKB-KW"/>
</dbReference>
<reference evidence="3 4" key="1">
    <citation type="journal article" date="2019" name="Emerg. Microbes Infect.">
        <title>Comprehensive subspecies identification of 175 nontuberculous mycobacteria species based on 7547 genomic profiles.</title>
        <authorList>
            <person name="Matsumoto Y."/>
            <person name="Kinjo T."/>
            <person name="Motooka D."/>
            <person name="Nabeya D."/>
            <person name="Jung N."/>
            <person name="Uechi K."/>
            <person name="Horii T."/>
            <person name="Iida T."/>
            <person name="Fujita J."/>
            <person name="Nakamura S."/>
        </authorList>
    </citation>
    <scope>NUCLEOTIDE SEQUENCE [LARGE SCALE GENOMIC DNA]</scope>
    <source>
        <strain evidence="3 4">JCM 30725</strain>
    </source>
</reference>